<dbReference type="Gene3D" id="3.90.1170.50">
    <property type="entry name" value="Aldehyde oxidase/xanthine dehydrogenase, a/b hammerhead"/>
    <property type="match status" value="2"/>
</dbReference>
<dbReference type="InterPro" id="IPR052516">
    <property type="entry name" value="N-heterocyclic_Hydroxylase"/>
</dbReference>
<feature type="domain" description="Aldehyde oxidase/xanthine dehydrogenase a/b hammerhead" evidence="1">
    <location>
        <begin position="218"/>
        <end position="298"/>
    </location>
</feature>
<dbReference type="SMART" id="SM01008">
    <property type="entry name" value="Ald_Xan_dh_C"/>
    <property type="match status" value="1"/>
</dbReference>
<keyword evidence="3" id="KW-1185">Reference proteome</keyword>
<dbReference type="InterPro" id="IPR037165">
    <property type="entry name" value="AldOxase/xan_DH_Mopterin-bd_sf"/>
</dbReference>
<organism evidence="2 3">
    <name type="scientific">Pontibacter lucknowensis</name>
    <dbReference type="NCBI Taxonomy" id="1077936"/>
    <lineage>
        <taxon>Bacteria</taxon>
        <taxon>Pseudomonadati</taxon>
        <taxon>Bacteroidota</taxon>
        <taxon>Cytophagia</taxon>
        <taxon>Cytophagales</taxon>
        <taxon>Hymenobacteraceae</taxon>
        <taxon>Pontibacter</taxon>
    </lineage>
</organism>
<dbReference type="PANTHER" id="PTHR47495:SF1">
    <property type="entry name" value="BLL3820 PROTEIN"/>
    <property type="match status" value="1"/>
</dbReference>
<accession>A0A1N6XDS7</accession>
<sequence>MKDSFQLPPVNRRSFLKQSGQLLIGFSLFPMVMCSPDNKDGDQTKVEEQPGRAGADDIDSWISLREDGTVTVITGKQELGQGIRTALMQMAAEELDVRMDRVSIITADTRQTPDERYTAGSRSIESSGRAIRQAAAEAHMRLLQLAEEKLGVKSEQLLVTDGVVQAKDNSKQSVSYWELLSGKKLSGKISGKAPLKNPTDYQLVGQPLPRREIIQMATGGEVFVHDMRLPGMVHARVLRPPGYGATLRAIPEQRVSKMPGVLKVVRNGSFAAVIATKEYQAIQALEALKAEATWESGPALPPQDELFQAMQKVREGQAVEESESIQETLQTAALQHEATYTRPYHMHASMGPSCALALWEENRLTIWTHSQGVYPLRNSIADMLQLDKEQIDVIGVPGAGCYGHNGADDVAADAALLARSLSGYPVRVQWMREDEHCWEPYGSAMVLQLKAGLDKLGKIVGWDTQIWSDSHSTRPGGEAGHLLAAQYLEDPFEKPGGGYSGGNHRNASPLYDFPDVRVVSHPFTGPLRTSALRALGAYANIFALESFMDEMAVLARQDPLAFRLKHLSDERGRAVLEAAAKGIDWDRRSKADHGLGIAFAQYKNEAAYFAVAAVVAYDRKSQELQLIRLVGAIDAGQTINPDGLKNQTEGGMIQSASWTLLEQITYDNSRVTSRNWDTYPILRFRQVPEVEVLVLDRPELPPLGAGEAAQGPTAAAIANAIYRATGKRMRDLPITPDKILSNKV</sequence>
<dbReference type="STRING" id="1077936.SAMN05421545_2084"/>
<evidence type="ECO:0000313" key="2">
    <source>
        <dbReference type="EMBL" id="SIR00496.1"/>
    </source>
</evidence>
<gene>
    <name evidence="2" type="ORF">SAMN05421545_2084</name>
</gene>
<dbReference type="OrthoDB" id="605889at2"/>
<reference evidence="3" key="1">
    <citation type="submission" date="2017-01" db="EMBL/GenBank/DDBJ databases">
        <authorList>
            <person name="Varghese N."/>
            <person name="Submissions S."/>
        </authorList>
    </citation>
    <scope>NUCLEOTIDE SEQUENCE [LARGE SCALE GENOMIC DNA]</scope>
    <source>
        <strain evidence="3">DM9</strain>
    </source>
</reference>
<proteinExistence type="predicted"/>
<dbReference type="AlphaFoldDB" id="A0A1N6XDS7"/>
<evidence type="ECO:0000313" key="3">
    <source>
        <dbReference type="Proteomes" id="UP000185924"/>
    </source>
</evidence>
<dbReference type="InterPro" id="IPR012368">
    <property type="entry name" value="OxRdtase_Mopterin-bd_su_IorB"/>
</dbReference>
<dbReference type="Pfam" id="PF20256">
    <property type="entry name" value="MoCoBD_2"/>
    <property type="match status" value="2"/>
</dbReference>
<dbReference type="InterPro" id="IPR008274">
    <property type="entry name" value="AldOxase/xan_DH_MoCoBD1"/>
</dbReference>
<dbReference type="PANTHER" id="PTHR47495">
    <property type="entry name" value="ALDEHYDE DEHYDROGENASE"/>
    <property type="match status" value="1"/>
</dbReference>
<dbReference type="SUPFAM" id="SSF56003">
    <property type="entry name" value="Molybdenum cofactor-binding domain"/>
    <property type="match status" value="2"/>
</dbReference>
<name>A0A1N6XDS7_9BACT</name>
<dbReference type="Gene3D" id="3.30.365.10">
    <property type="entry name" value="Aldehyde oxidase/xanthine dehydrogenase, molybdopterin binding domain"/>
    <property type="match status" value="4"/>
</dbReference>
<protein>
    <submittedName>
        <fullName evidence="2">CO or xanthine dehydrogenase, Mo-binding subunit</fullName>
    </submittedName>
</protein>
<dbReference type="PIRSF" id="PIRSF036389">
    <property type="entry name" value="IOR_B"/>
    <property type="match status" value="1"/>
</dbReference>
<dbReference type="Proteomes" id="UP000185924">
    <property type="component" value="Unassembled WGS sequence"/>
</dbReference>
<dbReference type="EMBL" id="FTNM01000002">
    <property type="protein sequence ID" value="SIR00496.1"/>
    <property type="molecule type" value="Genomic_DNA"/>
</dbReference>
<dbReference type="InterPro" id="IPR046867">
    <property type="entry name" value="AldOxase/xan_DH_MoCoBD2"/>
</dbReference>
<evidence type="ECO:0000259" key="1">
    <source>
        <dbReference type="SMART" id="SM01008"/>
    </source>
</evidence>
<dbReference type="RefSeq" id="WP_076422015.1">
    <property type="nucleotide sequence ID" value="NZ_FTNM01000002.1"/>
</dbReference>
<dbReference type="Pfam" id="PF02738">
    <property type="entry name" value="MoCoBD_1"/>
    <property type="match status" value="1"/>
</dbReference>
<dbReference type="GO" id="GO:0016491">
    <property type="term" value="F:oxidoreductase activity"/>
    <property type="evidence" value="ECO:0007669"/>
    <property type="project" value="InterPro"/>
</dbReference>
<dbReference type="InterPro" id="IPR000674">
    <property type="entry name" value="Ald_Oxase/Xan_DH_a/b"/>
</dbReference>